<keyword evidence="2" id="KW-0175">Coiled coil</keyword>
<sequence>MRTTRRGVNFGAETVMAAASSGVEVVVEDRDGSGKESHERKQGVLVGELPDRFSLETPQEGTKEHMNVVERHLDELTFCGSTINDLELQLSSARASFRKTLGECKLRLEETRKRLGSCIPKSQPFIEVWRKARQVQEESNRAAAMFDKASSQYAAAKEMIRVTEGELANSLPETSEEGKVVDESVSHALLEVLNHATRKVVGTEKEKRESEAEHRRVLDRCNAVLEEYRLIERKLRPHIIKSRPYFEERWRSSQELNQLKRHISGLERELQKTKKRYAETLRNLDRLNHSLHRQRRANSLSPIPQQSSEVGGANSDSESVQSWQVVEGVQFTGSTGSLPSIGSSVAEEKDEHPHSQPPQDDVSVPAINVVADDDELTQLARDFVHRALRSALTRLANQSS</sequence>
<feature type="region of interest" description="Disordered" evidence="3">
    <location>
        <begin position="282"/>
        <end position="319"/>
    </location>
</feature>
<name>A0AA35S5U3_GEOBA</name>
<feature type="compositionally biased region" description="Polar residues" evidence="3">
    <location>
        <begin position="297"/>
        <end position="319"/>
    </location>
</feature>
<comment type="similarity">
    <text evidence="1">Belongs to the SH3BP5 family.</text>
</comment>
<proteinExistence type="inferred from homology"/>
<dbReference type="PANTHER" id="PTHR19423">
    <property type="entry name" value="SH3 DOMAIN-BINDING PROTEIN 5"/>
    <property type="match status" value="1"/>
</dbReference>
<evidence type="ECO:0000256" key="3">
    <source>
        <dbReference type="SAM" id="MobiDB-lite"/>
    </source>
</evidence>
<feature type="compositionally biased region" description="Polar residues" evidence="3">
    <location>
        <begin position="334"/>
        <end position="343"/>
    </location>
</feature>
<dbReference type="InterPro" id="IPR007940">
    <property type="entry name" value="SH3BP5"/>
</dbReference>
<dbReference type="Pfam" id="PF05276">
    <property type="entry name" value="SH3BP5"/>
    <property type="match status" value="1"/>
</dbReference>
<dbReference type="GO" id="GO:0035556">
    <property type="term" value="P:intracellular signal transduction"/>
    <property type="evidence" value="ECO:0007669"/>
    <property type="project" value="InterPro"/>
</dbReference>
<accession>A0AA35S5U3</accession>
<evidence type="ECO:0000256" key="2">
    <source>
        <dbReference type="ARBA" id="ARBA00023054"/>
    </source>
</evidence>
<reference evidence="4" key="1">
    <citation type="submission" date="2023-03" db="EMBL/GenBank/DDBJ databases">
        <authorList>
            <person name="Steffen K."/>
            <person name="Cardenas P."/>
        </authorList>
    </citation>
    <scope>NUCLEOTIDE SEQUENCE</scope>
</reference>
<dbReference type="PANTHER" id="PTHR19423:SF1">
    <property type="entry name" value="SH3 DOMAIN-BINDING PROTEIN 5"/>
    <property type="match status" value="1"/>
</dbReference>
<evidence type="ECO:0000313" key="5">
    <source>
        <dbReference type="Proteomes" id="UP001174909"/>
    </source>
</evidence>
<dbReference type="Proteomes" id="UP001174909">
    <property type="component" value="Unassembled WGS sequence"/>
</dbReference>
<keyword evidence="5" id="KW-1185">Reference proteome</keyword>
<comment type="caution">
    <text evidence="4">The sequence shown here is derived from an EMBL/GenBank/DDBJ whole genome shotgun (WGS) entry which is preliminary data.</text>
</comment>
<dbReference type="AlphaFoldDB" id="A0AA35S5U3"/>
<organism evidence="4 5">
    <name type="scientific">Geodia barretti</name>
    <name type="common">Barrett's horny sponge</name>
    <dbReference type="NCBI Taxonomy" id="519541"/>
    <lineage>
        <taxon>Eukaryota</taxon>
        <taxon>Metazoa</taxon>
        <taxon>Porifera</taxon>
        <taxon>Demospongiae</taxon>
        <taxon>Heteroscleromorpha</taxon>
        <taxon>Tetractinellida</taxon>
        <taxon>Astrophorina</taxon>
        <taxon>Geodiidae</taxon>
        <taxon>Geodia</taxon>
    </lineage>
</organism>
<feature type="region of interest" description="Disordered" evidence="3">
    <location>
        <begin position="334"/>
        <end position="366"/>
    </location>
</feature>
<protein>
    <submittedName>
        <fullName evidence="4">SH3 domain-binding protein 5 homolog</fullName>
    </submittedName>
</protein>
<gene>
    <name evidence="4" type="ORF">GBAR_LOCUS13991</name>
</gene>
<dbReference type="EMBL" id="CASHTH010002049">
    <property type="protein sequence ID" value="CAI8024015.1"/>
    <property type="molecule type" value="Genomic_DNA"/>
</dbReference>
<evidence type="ECO:0000256" key="1">
    <source>
        <dbReference type="ARBA" id="ARBA00007796"/>
    </source>
</evidence>
<dbReference type="GO" id="GO:0004860">
    <property type="term" value="F:protein kinase inhibitor activity"/>
    <property type="evidence" value="ECO:0007669"/>
    <property type="project" value="TreeGrafter"/>
</dbReference>
<evidence type="ECO:0000313" key="4">
    <source>
        <dbReference type="EMBL" id="CAI8024015.1"/>
    </source>
</evidence>
<dbReference type="GO" id="GO:0005737">
    <property type="term" value="C:cytoplasm"/>
    <property type="evidence" value="ECO:0007669"/>
    <property type="project" value="TreeGrafter"/>
</dbReference>